<dbReference type="NCBIfam" id="TIGR02900">
    <property type="entry name" value="spore_V_B"/>
    <property type="match status" value="1"/>
</dbReference>
<sequence length="518" mass="56430">MSKQTFLKGTLILIMAGFVTKILGFINRMVMARIMGSEGVGLYMMAVPTMLLILTLTQMGLPVAISKLVAEAEAKGQTSRIKQILVVSLAITISLGAVFTTIMILTAPLVATTLLTDERAYYSLIAVAPIVPIVAVSAVIRGYFQGRQNMKPTAYSQMLEQIVRITLVAVLSTAFLPLGIEYAAAGAMLSVIAGEFVSLLYMLFLFKRRKSFKLRKRFFSYLGEGKETSKQLLRIALPTTGSRLIGTVSLFFEPIIVAQSLAIAGVATVVATKQYGELAGYIIPLLTLPTFITFSLSTSLLPSISEAAAKNQQYLIHARLEQAMRLSFIAGGLAMVVLLVYAEQIMSFMYQAPEASGFLKVMAPFCLFLYIQGPLQAALQALDLAKPAMYNSLTGALVKTAAIFALATRPEFGIMGAALAIVIGFVLVTLLHLATIAKNVGFSIELKMIAKLVVLIGGTIYASQLFEAYTHLSSNSLIQLLSELSLTSAFYVMLMFVLQLLKPSEIRHFPFFRRWSKQ</sequence>
<gene>
    <name evidence="7" type="primary">spoVB</name>
    <name evidence="7" type="ORF">FN960_14490</name>
</gene>
<dbReference type="Proteomes" id="UP000318521">
    <property type="component" value="Unassembled WGS sequence"/>
</dbReference>
<accession>A0A553ZW81</accession>
<feature type="transmembrane region" description="Helical" evidence="6">
    <location>
        <begin position="448"/>
        <end position="466"/>
    </location>
</feature>
<name>A0A553ZW81_9BACI</name>
<dbReference type="RefSeq" id="WP_143849458.1">
    <property type="nucleotide sequence ID" value="NZ_VLXZ01000009.1"/>
</dbReference>
<keyword evidence="3 6" id="KW-0812">Transmembrane</keyword>
<feature type="transmembrane region" description="Helical" evidence="6">
    <location>
        <begin position="42"/>
        <end position="64"/>
    </location>
</feature>
<keyword evidence="4 6" id="KW-1133">Transmembrane helix</keyword>
<protein>
    <submittedName>
        <fullName evidence="7">Stage V sporulation protein B</fullName>
    </submittedName>
</protein>
<feature type="transmembrane region" description="Helical" evidence="6">
    <location>
        <begin position="478"/>
        <end position="501"/>
    </location>
</feature>
<dbReference type="PANTHER" id="PTHR30250:SF24">
    <property type="entry name" value="STAGE V SPORULATION PROTEIN B"/>
    <property type="match status" value="1"/>
</dbReference>
<dbReference type="InterPro" id="IPR050833">
    <property type="entry name" value="Poly_Biosynth_Transport"/>
</dbReference>
<keyword evidence="2" id="KW-1003">Cell membrane</keyword>
<feature type="transmembrane region" description="Helical" evidence="6">
    <location>
        <begin position="120"/>
        <end position="140"/>
    </location>
</feature>
<dbReference type="InterPro" id="IPR002797">
    <property type="entry name" value="Polysacc_synth"/>
</dbReference>
<comment type="caution">
    <text evidence="7">The sequence shown here is derived from an EMBL/GenBank/DDBJ whole genome shotgun (WGS) entry which is preliminary data.</text>
</comment>
<feature type="transmembrane region" description="Helical" evidence="6">
    <location>
        <begin position="323"/>
        <end position="342"/>
    </location>
</feature>
<reference evidence="7 8" key="1">
    <citation type="submission" date="2019-07" db="EMBL/GenBank/DDBJ databases">
        <authorList>
            <person name="Park Y.J."/>
            <person name="Jeong S.E."/>
            <person name="Jung H.S."/>
        </authorList>
    </citation>
    <scope>NUCLEOTIDE SEQUENCE [LARGE SCALE GENOMIC DNA]</scope>
    <source>
        <strain evidence="8">P16(2019)</strain>
    </source>
</reference>
<evidence type="ECO:0000313" key="7">
    <source>
        <dbReference type="EMBL" id="TSB45693.1"/>
    </source>
</evidence>
<dbReference type="CDD" id="cd13124">
    <property type="entry name" value="MATE_SpoVB_like"/>
    <property type="match status" value="1"/>
</dbReference>
<feature type="transmembrane region" description="Helical" evidence="6">
    <location>
        <begin position="414"/>
        <end position="436"/>
    </location>
</feature>
<comment type="subcellular location">
    <subcellularLocation>
        <location evidence="1">Cell membrane</location>
        <topology evidence="1">Multi-pass membrane protein</topology>
    </subcellularLocation>
</comment>
<organism evidence="7 8">
    <name type="scientific">Alkalicoccobacillus porphyridii</name>
    <dbReference type="NCBI Taxonomy" id="2597270"/>
    <lineage>
        <taxon>Bacteria</taxon>
        <taxon>Bacillati</taxon>
        <taxon>Bacillota</taxon>
        <taxon>Bacilli</taxon>
        <taxon>Bacillales</taxon>
        <taxon>Bacillaceae</taxon>
        <taxon>Alkalicoccobacillus</taxon>
    </lineage>
</organism>
<feature type="transmembrane region" description="Helical" evidence="6">
    <location>
        <begin position="186"/>
        <end position="206"/>
    </location>
</feature>
<dbReference type="InterPro" id="IPR024923">
    <property type="entry name" value="PG_synth_SpoVB"/>
</dbReference>
<evidence type="ECO:0000256" key="2">
    <source>
        <dbReference type="ARBA" id="ARBA00022475"/>
    </source>
</evidence>
<evidence type="ECO:0000313" key="8">
    <source>
        <dbReference type="Proteomes" id="UP000318521"/>
    </source>
</evidence>
<feature type="transmembrane region" description="Helical" evidence="6">
    <location>
        <begin position="250"/>
        <end position="272"/>
    </location>
</feature>
<feature type="transmembrane region" description="Helical" evidence="6">
    <location>
        <begin position="278"/>
        <end position="302"/>
    </location>
</feature>
<feature type="transmembrane region" description="Helical" evidence="6">
    <location>
        <begin position="161"/>
        <end position="180"/>
    </location>
</feature>
<keyword evidence="5 6" id="KW-0472">Membrane</keyword>
<dbReference type="OrthoDB" id="9775950at2"/>
<keyword evidence="8" id="KW-1185">Reference proteome</keyword>
<dbReference type="GO" id="GO:0005886">
    <property type="term" value="C:plasma membrane"/>
    <property type="evidence" value="ECO:0007669"/>
    <property type="project" value="UniProtKB-SubCell"/>
</dbReference>
<feature type="transmembrane region" description="Helical" evidence="6">
    <location>
        <begin position="84"/>
        <end position="108"/>
    </location>
</feature>
<dbReference type="EMBL" id="VLXZ01000009">
    <property type="protein sequence ID" value="TSB45693.1"/>
    <property type="molecule type" value="Genomic_DNA"/>
</dbReference>
<proteinExistence type="predicted"/>
<evidence type="ECO:0000256" key="1">
    <source>
        <dbReference type="ARBA" id="ARBA00004651"/>
    </source>
</evidence>
<dbReference type="InterPro" id="IPR014249">
    <property type="entry name" value="Spore_V_B"/>
</dbReference>
<dbReference type="PANTHER" id="PTHR30250">
    <property type="entry name" value="PST FAMILY PREDICTED COLANIC ACID TRANSPORTER"/>
    <property type="match status" value="1"/>
</dbReference>
<dbReference type="Pfam" id="PF01943">
    <property type="entry name" value="Polysacc_synt"/>
    <property type="match status" value="1"/>
</dbReference>
<evidence type="ECO:0000256" key="3">
    <source>
        <dbReference type="ARBA" id="ARBA00022692"/>
    </source>
</evidence>
<dbReference type="AlphaFoldDB" id="A0A553ZW81"/>
<feature type="transmembrane region" description="Helical" evidence="6">
    <location>
        <begin position="12"/>
        <end position="30"/>
    </location>
</feature>
<evidence type="ECO:0000256" key="6">
    <source>
        <dbReference type="SAM" id="Phobius"/>
    </source>
</evidence>
<dbReference type="PIRSF" id="PIRSF038958">
    <property type="entry name" value="PG_synth_SpoVB"/>
    <property type="match status" value="1"/>
</dbReference>
<evidence type="ECO:0000256" key="5">
    <source>
        <dbReference type="ARBA" id="ARBA00023136"/>
    </source>
</evidence>
<evidence type="ECO:0000256" key="4">
    <source>
        <dbReference type="ARBA" id="ARBA00022989"/>
    </source>
</evidence>